<evidence type="ECO:0000256" key="15">
    <source>
        <dbReference type="ARBA" id="ARBA00022840"/>
    </source>
</evidence>
<feature type="compositionally biased region" description="Acidic residues" evidence="29">
    <location>
        <begin position="253"/>
        <end position="262"/>
    </location>
</feature>
<comment type="subunit">
    <text evidence="5">Associates with DNA double-strand breaks.</text>
</comment>
<dbReference type="InterPro" id="IPR011990">
    <property type="entry name" value="TPR-like_helical_dom_sf"/>
</dbReference>
<dbReference type="CDD" id="cd00892">
    <property type="entry name" value="PIKKc_ATR"/>
    <property type="match status" value="1"/>
</dbReference>
<evidence type="ECO:0000256" key="8">
    <source>
        <dbReference type="ARBA" id="ARBA00021345"/>
    </source>
</evidence>
<comment type="similarity">
    <text evidence="4">Belongs to the PI3/PI4-kinase family. ATM subfamily.</text>
</comment>
<keyword evidence="22" id="KW-0469">Meiosis</keyword>
<dbReference type="Pfam" id="PF04086">
    <property type="entry name" value="SRP-alpha_N"/>
    <property type="match status" value="1"/>
</dbReference>
<feature type="compositionally biased region" description="Basic residues" evidence="29">
    <location>
        <begin position="237"/>
        <end position="247"/>
    </location>
</feature>
<feature type="compositionally biased region" description="Polar residues" evidence="29">
    <location>
        <begin position="187"/>
        <end position="199"/>
    </location>
</feature>
<evidence type="ECO:0000256" key="1">
    <source>
        <dbReference type="ARBA" id="ARBA00004123"/>
    </source>
</evidence>
<dbReference type="InterPro" id="IPR056802">
    <property type="entry name" value="ATR-like_M-HEAT"/>
</dbReference>
<dbReference type="SMART" id="SM00382">
    <property type="entry name" value="AAA"/>
    <property type="match status" value="1"/>
</dbReference>
<evidence type="ECO:0000256" key="20">
    <source>
        <dbReference type="ARBA" id="ARBA00023204"/>
    </source>
</evidence>
<evidence type="ECO:0000256" key="4">
    <source>
        <dbReference type="ARBA" id="ARBA00010769"/>
    </source>
</evidence>
<dbReference type="PROSITE" id="PS51189">
    <property type="entry name" value="FAT"/>
    <property type="match status" value="1"/>
</dbReference>
<organism evidence="33 34">
    <name type="scientific">Cercophora scortea</name>
    <dbReference type="NCBI Taxonomy" id="314031"/>
    <lineage>
        <taxon>Eukaryota</taxon>
        <taxon>Fungi</taxon>
        <taxon>Dikarya</taxon>
        <taxon>Ascomycota</taxon>
        <taxon>Pezizomycotina</taxon>
        <taxon>Sordariomycetes</taxon>
        <taxon>Sordariomycetidae</taxon>
        <taxon>Sordariales</taxon>
        <taxon>Lasiosphaeriaceae</taxon>
        <taxon>Cercophora</taxon>
    </lineage>
</organism>
<evidence type="ECO:0000256" key="28">
    <source>
        <dbReference type="ARBA" id="ARBA00081194"/>
    </source>
</evidence>
<dbReference type="Gene3D" id="3.40.50.300">
    <property type="entry name" value="P-loop containing nucleotide triphosphate hydrolases"/>
    <property type="match status" value="1"/>
</dbReference>
<keyword evidence="34" id="KW-1185">Reference proteome</keyword>
<feature type="domain" description="FAT" evidence="31">
    <location>
        <begin position="2074"/>
        <end position="2641"/>
    </location>
</feature>
<evidence type="ECO:0000256" key="14">
    <source>
        <dbReference type="ARBA" id="ARBA00022824"/>
    </source>
</evidence>
<accession>A0AAE0J1Y7</accession>
<dbReference type="Pfam" id="PF23593">
    <property type="entry name" value="HEAT_ATR"/>
    <property type="match status" value="1"/>
</dbReference>
<comment type="similarity">
    <text evidence="3">Belongs to the GTP-binding SRP family.</text>
</comment>
<keyword evidence="15" id="KW-0067">ATP-binding</keyword>
<dbReference type="SMART" id="SM00963">
    <property type="entry name" value="SRP54_N"/>
    <property type="match status" value="1"/>
</dbReference>
<dbReference type="GO" id="GO:0005525">
    <property type="term" value="F:GTP binding"/>
    <property type="evidence" value="ECO:0007669"/>
    <property type="project" value="UniProtKB-KW"/>
</dbReference>
<dbReference type="FunFam" id="3.30.1010.10:FF:000017">
    <property type="entry name" value="Inositol kinase kinase (UvsB)"/>
    <property type="match status" value="1"/>
</dbReference>
<dbReference type="Pfam" id="PF25030">
    <property type="entry name" value="M-HEAT_ATR"/>
    <property type="match status" value="1"/>
</dbReference>
<dbReference type="Gene3D" id="3.30.450.60">
    <property type="match status" value="1"/>
</dbReference>
<dbReference type="InterPro" id="IPR003593">
    <property type="entry name" value="AAA+_ATPase"/>
</dbReference>
<dbReference type="FunFam" id="1.20.120.140:FF:000009">
    <property type="entry name" value="Signal sequence receptor alpha subunit"/>
    <property type="match status" value="1"/>
</dbReference>
<dbReference type="InterPro" id="IPR003151">
    <property type="entry name" value="PIK-rel_kinase_FAT"/>
</dbReference>
<dbReference type="Pfam" id="PF02259">
    <property type="entry name" value="FAT"/>
    <property type="match status" value="1"/>
</dbReference>
<dbReference type="Pfam" id="PF02260">
    <property type="entry name" value="FATC"/>
    <property type="match status" value="1"/>
</dbReference>
<evidence type="ECO:0000256" key="9">
    <source>
        <dbReference type="ARBA" id="ARBA00022527"/>
    </source>
</evidence>
<evidence type="ECO:0000256" key="26">
    <source>
        <dbReference type="ARBA" id="ARBA00033001"/>
    </source>
</evidence>
<dbReference type="Pfam" id="PF08064">
    <property type="entry name" value="UME"/>
    <property type="match status" value="1"/>
</dbReference>
<evidence type="ECO:0000256" key="27">
    <source>
        <dbReference type="ARBA" id="ARBA00071429"/>
    </source>
</evidence>
<dbReference type="EC" id="2.7.11.1" evidence="7"/>
<dbReference type="CDD" id="cd14826">
    <property type="entry name" value="SR_alpha_SRX"/>
    <property type="match status" value="1"/>
</dbReference>
<dbReference type="SUPFAM" id="SSF56112">
    <property type="entry name" value="Protein kinase-like (PK-like)"/>
    <property type="match status" value="1"/>
</dbReference>
<evidence type="ECO:0000256" key="23">
    <source>
        <dbReference type="ARBA" id="ARBA00025079"/>
    </source>
</evidence>
<comment type="function">
    <text evidence="23">Serine/threonine protein kinase which activates checkpoint signaling upon genotoxic stresses such as ionizing radiation (IR), ultraviolet light (UV), or DNA replication stalling, thereby acting as a DNA damage sensor. Recognizes the substrate consensus sequence [ST]-Q. Phosphorylates histone H2A to form H2AS128ph (gamma-H2A) at sites of DNA damage, involved in the regulation of DNA damage response mechanism. Required for the control of telomere length and genome stability.</text>
</comment>
<evidence type="ECO:0000259" key="30">
    <source>
        <dbReference type="PROSITE" id="PS50290"/>
    </source>
</evidence>
<feature type="region of interest" description="Disordered" evidence="29">
    <location>
        <begin position="150"/>
        <end position="292"/>
    </location>
</feature>
<reference evidence="33" key="2">
    <citation type="submission" date="2023-06" db="EMBL/GenBank/DDBJ databases">
        <authorList>
            <consortium name="Lawrence Berkeley National Laboratory"/>
            <person name="Haridas S."/>
            <person name="Hensen N."/>
            <person name="Bonometti L."/>
            <person name="Westerberg I."/>
            <person name="Brannstrom I.O."/>
            <person name="Guillou S."/>
            <person name="Cros-Aarteil S."/>
            <person name="Calhoun S."/>
            <person name="Kuo A."/>
            <person name="Mondo S."/>
            <person name="Pangilinan J."/>
            <person name="Riley R."/>
            <person name="Labutti K."/>
            <person name="Andreopoulos B."/>
            <person name="Lipzen A."/>
            <person name="Chen C."/>
            <person name="Yanf M."/>
            <person name="Daum C."/>
            <person name="Ng V."/>
            <person name="Clum A."/>
            <person name="Steindorff A."/>
            <person name="Ohm R."/>
            <person name="Martin F."/>
            <person name="Silar P."/>
            <person name="Natvig D."/>
            <person name="Lalanne C."/>
            <person name="Gautier V."/>
            <person name="Ament-Velasquez S.L."/>
            <person name="Kruys A."/>
            <person name="Hutchinson M.I."/>
            <person name="Powell A.J."/>
            <person name="Barry K."/>
            <person name="Miller A.N."/>
            <person name="Grigoriev I.V."/>
            <person name="Debuchy R."/>
            <person name="Gladieux P."/>
            <person name="Thoren M.H."/>
            <person name="Johannesson H."/>
        </authorList>
    </citation>
    <scope>NUCLEOTIDE SEQUENCE</scope>
    <source>
        <strain evidence="33">SMH4131-1</strain>
    </source>
</reference>
<feature type="domain" description="FATC" evidence="32">
    <location>
        <begin position="3056"/>
        <end position="3088"/>
    </location>
</feature>
<evidence type="ECO:0000256" key="3">
    <source>
        <dbReference type="ARBA" id="ARBA00008531"/>
    </source>
</evidence>
<evidence type="ECO:0000256" key="17">
    <source>
        <dbReference type="ARBA" id="ARBA00023134"/>
    </source>
</evidence>
<dbReference type="Gene3D" id="3.30.1010.10">
    <property type="entry name" value="Phosphatidylinositol 3-kinase Catalytic Subunit, Chain A, domain 4"/>
    <property type="match status" value="1"/>
</dbReference>
<evidence type="ECO:0000313" key="34">
    <source>
        <dbReference type="Proteomes" id="UP001286456"/>
    </source>
</evidence>
<keyword evidence="13" id="KW-0418">Kinase</keyword>
<dbReference type="Gene3D" id="1.25.40.10">
    <property type="entry name" value="Tetratricopeptide repeat domain"/>
    <property type="match status" value="1"/>
</dbReference>
<dbReference type="InterPro" id="IPR012993">
    <property type="entry name" value="UME"/>
</dbReference>
<gene>
    <name evidence="33" type="ORF">B0T19DRAFT_489276</name>
</gene>
<dbReference type="Gene3D" id="1.20.120.140">
    <property type="entry name" value="Signal recognition particle SRP54, nucleotide-binding domain"/>
    <property type="match status" value="1"/>
</dbReference>
<dbReference type="InterPro" id="IPR003152">
    <property type="entry name" value="FATC_dom"/>
</dbReference>
<evidence type="ECO:0000256" key="25">
    <source>
        <dbReference type="ARBA" id="ARBA00030459"/>
    </source>
</evidence>
<dbReference type="GO" id="GO:0006886">
    <property type="term" value="P:intracellular protein transport"/>
    <property type="evidence" value="ECO:0007669"/>
    <property type="project" value="InterPro"/>
</dbReference>
<evidence type="ECO:0000256" key="7">
    <source>
        <dbReference type="ARBA" id="ARBA00012513"/>
    </source>
</evidence>
<evidence type="ECO:0000259" key="31">
    <source>
        <dbReference type="PROSITE" id="PS51189"/>
    </source>
</evidence>
<dbReference type="GO" id="GO:0000077">
    <property type="term" value="P:DNA damage checkpoint signaling"/>
    <property type="evidence" value="ECO:0007669"/>
    <property type="project" value="TreeGrafter"/>
</dbReference>
<dbReference type="GO" id="GO:0005634">
    <property type="term" value="C:nucleus"/>
    <property type="evidence" value="ECO:0007669"/>
    <property type="project" value="UniProtKB-SubCell"/>
</dbReference>
<keyword evidence="12" id="KW-0227">DNA damage</keyword>
<dbReference type="InterPro" id="IPR036225">
    <property type="entry name" value="SRP/SRP_N"/>
</dbReference>
<dbReference type="SUPFAM" id="SSF52540">
    <property type="entry name" value="P-loop containing nucleoside triphosphate hydrolases"/>
    <property type="match status" value="1"/>
</dbReference>
<evidence type="ECO:0000256" key="12">
    <source>
        <dbReference type="ARBA" id="ARBA00022763"/>
    </source>
</evidence>
<evidence type="ECO:0000256" key="5">
    <source>
        <dbReference type="ARBA" id="ARBA00011370"/>
    </source>
</evidence>
<comment type="subcellular location">
    <subcellularLocation>
        <location evidence="2">Endoplasmic reticulum membrane</location>
        <topology evidence="2">Peripheral membrane protein</topology>
        <orientation evidence="2">Cytoplasmic side</orientation>
    </subcellularLocation>
    <subcellularLocation>
        <location evidence="1">Nucleus</location>
    </subcellularLocation>
</comment>
<comment type="caution">
    <text evidence="33">The sequence shown here is derived from an EMBL/GenBank/DDBJ whole genome shotgun (WGS) entry which is preliminary data.</text>
</comment>
<dbReference type="FunFam" id="3.40.50.300:FF:000566">
    <property type="entry name" value="Signal recognition particle receptor subunit alpha"/>
    <property type="match status" value="1"/>
</dbReference>
<keyword evidence="10" id="KW-0808">Transferase</keyword>
<dbReference type="SUPFAM" id="SSF47364">
    <property type="entry name" value="Domain of the SRP/SRP receptor G-proteins"/>
    <property type="match status" value="1"/>
</dbReference>
<dbReference type="SMART" id="SM00146">
    <property type="entry name" value="PI3Kc"/>
    <property type="match status" value="1"/>
</dbReference>
<reference evidence="33" key="1">
    <citation type="journal article" date="2023" name="Mol. Phylogenet. Evol.">
        <title>Genome-scale phylogeny and comparative genomics of the fungal order Sordariales.</title>
        <authorList>
            <person name="Hensen N."/>
            <person name="Bonometti L."/>
            <person name="Westerberg I."/>
            <person name="Brannstrom I.O."/>
            <person name="Guillou S."/>
            <person name="Cros-Aarteil S."/>
            <person name="Calhoun S."/>
            <person name="Haridas S."/>
            <person name="Kuo A."/>
            <person name="Mondo S."/>
            <person name="Pangilinan J."/>
            <person name="Riley R."/>
            <person name="LaButti K."/>
            <person name="Andreopoulos B."/>
            <person name="Lipzen A."/>
            <person name="Chen C."/>
            <person name="Yan M."/>
            <person name="Daum C."/>
            <person name="Ng V."/>
            <person name="Clum A."/>
            <person name="Steindorff A."/>
            <person name="Ohm R.A."/>
            <person name="Martin F."/>
            <person name="Silar P."/>
            <person name="Natvig D.O."/>
            <person name="Lalanne C."/>
            <person name="Gautier V."/>
            <person name="Ament-Velasquez S.L."/>
            <person name="Kruys A."/>
            <person name="Hutchinson M.I."/>
            <person name="Powell A.J."/>
            <person name="Barry K."/>
            <person name="Miller A.N."/>
            <person name="Grigoriev I.V."/>
            <person name="Debuchy R."/>
            <person name="Gladieux P."/>
            <person name="Hiltunen Thoren M."/>
            <person name="Johannesson H."/>
        </authorList>
    </citation>
    <scope>NUCLEOTIDE SEQUENCE</scope>
    <source>
        <strain evidence="33">SMH4131-1</strain>
    </source>
</reference>
<feature type="domain" description="PI3K/PI4K catalytic" evidence="30">
    <location>
        <begin position="2755"/>
        <end position="3072"/>
    </location>
</feature>
<dbReference type="GO" id="GO:0005785">
    <property type="term" value="C:signal recognition particle receptor complex"/>
    <property type="evidence" value="ECO:0007669"/>
    <property type="project" value="InterPro"/>
</dbReference>
<dbReference type="EMBL" id="JAUEPO010000001">
    <property type="protein sequence ID" value="KAK3335428.1"/>
    <property type="molecule type" value="Genomic_DNA"/>
</dbReference>
<keyword evidence="21" id="KW-0539">Nucleus</keyword>
<evidence type="ECO:0000256" key="16">
    <source>
        <dbReference type="ARBA" id="ARBA00022853"/>
    </source>
</evidence>
<keyword evidence="17" id="KW-0342">GTP-binding</keyword>
<dbReference type="InterPro" id="IPR011009">
    <property type="entry name" value="Kinase-like_dom_sf"/>
</dbReference>
<evidence type="ECO:0000256" key="29">
    <source>
        <dbReference type="SAM" id="MobiDB-lite"/>
    </source>
</evidence>
<keyword evidence="19" id="KW-0675">Receptor</keyword>
<dbReference type="GO" id="GO:0006614">
    <property type="term" value="P:SRP-dependent cotranslational protein targeting to membrane"/>
    <property type="evidence" value="ECO:0007669"/>
    <property type="project" value="InterPro"/>
</dbReference>
<dbReference type="SMART" id="SM01343">
    <property type="entry name" value="FATC"/>
    <property type="match status" value="1"/>
</dbReference>
<keyword evidence="18" id="KW-0472">Membrane</keyword>
<dbReference type="InterPro" id="IPR057564">
    <property type="entry name" value="HEAT_ATR"/>
</dbReference>
<keyword evidence="14" id="KW-0256">Endoplasmic reticulum</keyword>
<evidence type="ECO:0000256" key="18">
    <source>
        <dbReference type="ARBA" id="ARBA00023136"/>
    </source>
</evidence>
<protein>
    <recommendedName>
        <fullName evidence="8">Serine/threonine-protein kinase MEC1</fullName>
        <ecNumber evidence="7">2.7.11.1</ecNumber>
    </recommendedName>
    <alternativeName>
        <fullName evidence="26">ATR homolog</fullName>
    </alternativeName>
    <alternativeName>
        <fullName evidence="25">DNA-damage checkpoint kinase MEC1</fullName>
    </alternativeName>
    <alternativeName>
        <fullName evidence="28">Docking protein alpha</fullName>
    </alternativeName>
    <alternativeName>
        <fullName evidence="24">Mitosis entry checkpoint protein 1</fullName>
    </alternativeName>
    <alternativeName>
        <fullName evidence="27">Signal recognition particle receptor subunit alpha homolog</fullName>
    </alternativeName>
</protein>
<dbReference type="GO" id="GO:0003924">
    <property type="term" value="F:GTPase activity"/>
    <property type="evidence" value="ECO:0007669"/>
    <property type="project" value="InterPro"/>
</dbReference>
<dbReference type="SUPFAM" id="SSF64356">
    <property type="entry name" value="SNARE-like"/>
    <property type="match status" value="1"/>
</dbReference>
<dbReference type="FunFam" id="1.10.1070.11:FF:000031">
    <property type="entry name" value="Phosphatidyl inositol 3-kinase"/>
    <property type="match status" value="1"/>
</dbReference>
<evidence type="ECO:0000256" key="19">
    <source>
        <dbReference type="ARBA" id="ARBA00023170"/>
    </source>
</evidence>
<dbReference type="Pfam" id="PF25385">
    <property type="entry name" value="HEAT_MEC1_N"/>
    <property type="match status" value="1"/>
</dbReference>
<dbReference type="Pfam" id="PF00454">
    <property type="entry name" value="PI3_PI4_kinase"/>
    <property type="match status" value="1"/>
</dbReference>
<dbReference type="PROSITE" id="PS51190">
    <property type="entry name" value="FATC"/>
    <property type="match status" value="1"/>
</dbReference>
<evidence type="ECO:0000256" key="24">
    <source>
        <dbReference type="ARBA" id="ARBA00029679"/>
    </source>
</evidence>
<dbReference type="GO" id="GO:0005524">
    <property type="term" value="F:ATP binding"/>
    <property type="evidence" value="ECO:0007669"/>
    <property type="project" value="UniProtKB-KW"/>
</dbReference>
<evidence type="ECO:0000256" key="22">
    <source>
        <dbReference type="ARBA" id="ARBA00023254"/>
    </source>
</evidence>
<name>A0AAE0J1Y7_9PEZI</name>
<dbReference type="Gene3D" id="1.10.1070.11">
    <property type="entry name" value="Phosphatidylinositol 3-/4-kinase, catalytic domain"/>
    <property type="match status" value="1"/>
</dbReference>
<dbReference type="InterPro" id="IPR027417">
    <property type="entry name" value="P-loop_NTPase"/>
</dbReference>
<dbReference type="PANTHER" id="PTHR11139">
    <property type="entry name" value="ATAXIA TELANGIECTASIA MUTATED ATM -RELATED"/>
    <property type="match status" value="1"/>
</dbReference>
<dbReference type="GO" id="GO:0005694">
    <property type="term" value="C:chromosome"/>
    <property type="evidence" value="ECO:0007669"/>
    <property type="project" value="TreeGrafter"/>
</dbReference>
<evidence type="ECO:0000256" key="13">
    <source>
        <dbReference type="ARBA" id="ARBA00022777"/>
    </source>
</evidence>
<dbReference type="PROSITE" id="PS50290">
    <property type="entry name" value="PI3_4_KINASE_3"/>
    <property type="match status" value="1"/>
</dbReference>
<dbReference type="GO" id="GO:0004674">
    <property type="term" value="F:protein serine/threonine kinase activity"/>
    <property type="evidence" value="ECO:0007669"/>
    <property type="project" value="UniProtKB-KW"/>
</dbReference>
<keyword evidence="11" id="KW-0547">Nucleotide-binding</keyword>
<evidence type="ECO:0000256" key="10">
    <source>
        <dbReference type="ARBA" id="ARBA00022679"/>
    </source>
</evidence>
<evidence type="ECO:0000313" key="33">
    <source>
        <dbReference type="EMBL" id="KAK3335428.1"/>
    </source>
</evidence>
<keyword evidence="16" id="KW-0156">Chromatin regulator</keyword>
<dbReference type="FunFam" id="3.30.450.60:FF:000023">
    <property type="entry name" value="Signal sequence receptor alpha subunit"/>
    <property type="match status" value="1"/>
</dbReference>
<evidence type="ECO:0000256" key="2">
    <source>
        <dbReference type="ARBA" id="ARBA00004397"/>
    </source>
</evidence>
<dbReference type="GO" id="GO:0000723">
    <property type="term" value="P:telomere maintenance"/>
    <property type="evidence" value="ECO:0007669"/>
    <property type="project" value="TreeGrafter"/>
</dbReference>
<sequence>MLDTFEILTTSGVVLWSRTYAPVSPSVINHFIADVFIEEKSSVAAANDGGSAATNPPYKYDQHTLRWTLEKELGIIFVAVYRSLLHLSWIDKLVDNIRAIFVSLYGDQLKKPNTTIVECLKFDEYFDQQLHELEQSGSKSDSKDLRALKEQDLSDDEPPLPPGLTQRIRPRDNTSKDLLQADLTPVATPNSSRPSTPASNHLLVAKGGPVAKISRRARKGQNSNAAAASSGDEASRKTKAKSTKRGRKWDADGFADVDDSDVQLDYSAPKGTGSDNDGETTARSAGLEEVDASTWGSTTKGKFVLKDLGDEVHSILASAEAKKPTSSKTDAGTGVVGSSLSAISGLFRNVVGGKVLTREDLDKAMKGMEEHLLKKNVAREAAVRLCEGVEKELVGVKTGSFESINARIQKAMEASLTKMLTPTSSLDLLREIDSITAPSATSLRKARPYVMSIVGVNGVGKSTNLSKICFFLLQNRYKVLIAAGDTFRSGAVEQLAVHVRNLKELTAREGGKVELYQKGYGKDAATVAKDAVTFAAQEGFDVVLIDTAGRRHNDQRLMSSLEKFAKFAQPDKILMVGEALVGTDSVAQARNFNAAFGAGRSLDGFIISKCDTVGDMVGTLVSITFASTAKGHMAPESYGNAAFPGQGPQHGLARLSSSSAAAAAGPPPSTLAAQLVENMRKSTQSVRSLSSGPDESGELKRFFSIIDSVKNNPAILKTEEEQVEHNHMLIYVCGLVLFGNLDWDEPFADQDQLREKALKAIHLLEATIKETPQVLTRTTDGNVFLFHGKEPLWLWILPKVLTMLGRSKCLAISTAIEELCQYIFQLTSVKGSLWDLGLPLMKYFQANLATILAKLNTTTLLPRNAPIEIELPSKDFFLKTLAFDTPPQGCSFVVTTLEQAVRHAIGLLAIIKNAVLPHNGSQISPTFGHVTTWLLDVLQPLASVQSAWPMPPDVSLTPIVRIALHTAATQGSLSMTDAILCQKANSVLVAVCTEVFEQSQQLISQEKSGESLRDVTCAALIHLAKEAIAHRPISRLVIWRLLTPAQTLVSENAIVGTDTDIWRAVQLLSQTTAKSPPSALSEDVRSEKFTDRLLCQQVKKLGLEPADDQPAEPPSKRMKLSGMTSESCVWAELCRLLNDDSKHIDQANVNQYLSDTFPHMDEARQCQVIELTTRYFCAIERTLEITRERPGMPTRLHCSFCSGSESTEENLTRHDNKPVPLNMFTTILRLPSFLESRRPRIIAMIGLRRLARHSRWGELGAEFWDLGRSAAGQWCLQSLQSSIRELRVAAGRTLSVFLSETGVDGGIIERNRANALGLLKKISDKNATHLHETCILTWGQVGRVVGDNELNLVLIKLIEYLGHRSEIVQACAFSEILNLAQSLGVTTRRLFQPFWPSLAFSVVKDLISQPQTTKLVAELLQMSDQALLRLIQADALPWLVLTKKQDVIQKIAEVRGETETWQPCLDSLNLPSILALLLIQDAPDIAEHSMSLLKQVSPHFDGLALVELLRTEPLGIALQLFKASGEADDARKARVRAALAKMVTLLTAGDDKEKKPPKKAHLIGRFLQHHALGLVARLSEVINDSFGVQPPVLQQKHCLAAMEEFIRVCNSYACIARPQISACLISALSSDELRPAAFSCWEVMLTHMEEPDVEAQIENTFFIITQYWKWFDVASRRRVKTLITTLLDKYHHILSDFANKLPSLSHIDELSDLAKKLDGLRSPLDTRETFGVFIQRLNHENPGVVEQTLAELVDFLGEHQDYLQVSAVSEQPDSIVTDLTRSLLDCSSKYNVWQPGIVRLCAESIGLIGCLDSNRLETTREQRQFVVAFNFEDAGETTDFVVFLLENVLVKAFLSTTDTKFIGFLSYAMQELLDRADFRQACSTRGGGMSEHVYRKWLAMSDNSREVLTPFLSSGFSVIPLPEMLTDYPIFRPGRPYSSWIRALVSDLLRNGQTPFSHIIFEPLYRLIKVKDLMVAEFLLPYLVLHVVVGQENSSEFRDKMTAELSAILQYQPPETASYVEREEIKLYYQTVFRIIDYFMRWLQVKKSQQGLTARDETWIKWAEGVIQSLDHEQISQRAVDCGEYARALFFLEPHMDSRCDAAEEAEASRLTQTIQYIYTQIDDPDGLEGVSASIRNVDLDQQALNHRKAGRWTAAQTWYEIRLSEAPENIDIQLDLLTCLKESGQYDVVLNYIEGINRNPETVSKLVPFAVEASWVTSRWQTLEKYLRLYTAGDISEVFNLGIAQALLHLRDGDLKSFGNHVQMMRDTVAGSLSYSSTSSLRTCHDGMLRCHVLSDLEMIANEKGIGNGDQQAVIKALERRLEVLGAYVGNKQYVLGIWRAAMELMRPKFGNDDISTLWLSSARLARKAGSMHQSFNAVLRAQQLGDGSAIIENARLLYKDGHHRKAIQVLEIAISTESFIGNSVDSGPPTSSKNPEMQRSLLTARAYLLLAKWLDSTGQTHASALRSKYQQAAKAHSQWEKGHYYLGRHYKKVLESEKTLKPDDQSDEYLTGETAKLVIENYLRSLNFGTKYLYQTLPRILTLWLELGAQVDKPPEGKVSPSRQLHLRRKAILHDLYKHFLKHLPRMPAYLFYTALPQIVARIAHPNTEVFTVLEQMIIKVVEAHPRQSLWSLFSFMTTREQSDRRTRGRHILKALQSIDKRVDGGAYDLKQMLRSGEKLAEQLLLACNNGDFQSNRTTTASITRDLHFNHKCTPCPLVVPIEACLAATLPTLTDNVRKHKAFSRDVITIDSFLDHVLVLGSLAKPRKLTAQGSDGKKYGLLIKPKDDLRTDQRLMEFNGMINRSLKRDAESSRRQLYIKTYAVTPLNEECGIIEWVDGLKTLRDILLGIYKTRGIAPNYGHIAQLMKEASLSDANVRLFTETVIGMFPPVLPDWFISQFPTPSAWFAARLKYTRSCAVMSMVGTILGLGDRHGENVLLEEGNGGIFHVDFNCLFDKGLTFAQPERVPFRLTHNMVAAMGSYGYEGPFRHCSELTLRILRQQEETLMTILEAFIHDPTLDLQRTKKREVVKLNPTSVVESIKRKVRGLLPEESIPLGVEGQVEELIKQAVDPRNLAAMYIGWCPFL</sequence>
<dbReference type="InterPro" id="IPR000897">
    <property type="entry name" value="SRP54_GTPase_dom"/>
</dbReference>
<dbReference type="Proteomes" id="UP001286456">
    <property type="component" value="Unassembled WGS sequence"/>
</dbReference>
<dbReference type="Pfam" id="PF00448">
    <property type="entry name" value="SRP54"/>
    <property type="match status" value="1"/>
</dbReference>
<dbReference type="SMART" id="SM00802">
    <property type="entry name" value="UME"/>
    <property type="match status" value="1"/>
</dbReference>
<dbReference type="InterPro" id="IPR050517">
    <property type="entry name" value="DDR_Repair_Kinase"/>
</dbReference>
<dbReference type="PANTHER" id="PTHR11139:SF125">
    <property type="entry name" value="SERINE_THREONINE-PROTEIN KINASE MEC1"/>
    <property type="match status" value="1"/>
</dbReference>
<evidence type="ECO:0000256" key="6">
    <source>
        <dbReference type="ARBA" id="ARBA00011870"/>
    </source>
</evidence>
<feature type="region of interest" description="Disordered" evidence="29">
    <location>
        <begin position="649"/>
        <end position="668"/>
    </location>
</feature>
<dbReference type="InterPro" id="IPR042101">
    <property type="entry name" value="SRP54_N_sf"/>
</dbReference>
<feature type="compositionally biased region" description="Low complexity" evidence="29">
    <location>
        <begin position="652"/>
        <end position="664"/>
    </location>
</feature>
<keyword evidence="20" id="KW-0234">DNA repair</keyword>
<dbReference type="SUPFAM" id="SSF48371">
    <property type="entry name" value="ARM repeat"/>
    <property type="match status" value="1"/>
</dbReference>
<dbReference type="Pfam" id="PF02881">
    <property type="entry name" value="SRP54_N"/>
    <property type="match status" value="1"/>
</dbReference>
<evidence type="ECO:0000256" key="21">
    <source>
        <dbReference type="ARBA" id="ARBA00023242"/>
    </source>
</evidence>
<dbReference type="InterPro" id="IPR016024">
    <property type="entry name" value="ARM-type_fold"/>
</dbReference>
<comment type="subunit">
    <text evidence="6">Heterodimer of an alpha and a beta chain.</text>
</comment>
<evidence type="ECO:0000259" key="32">
    <source>
        <dbReference type="PROSITE" id="PS51190"/>
    </source>
</evidence>
<feature type="compositionally biased region" description="Polar residues" evidence="29">
    <location>
        <begin position="273"/>
        <end position="283"/>
    </location>
</feature>
<dbReference type="InterPro" id="IPR011012">
    <property type="entry name" value="Longin-like_dom_sf"/>
</dbReference>
<dbReference type="InterPro" id="IPR058681">
    <property type="entry name" value="HEAT_MEC1_N"/>
</dbReference>
<dbReference type="InterPro" id="IPR014009">
    <property type="entry name" value="PIK_FAT"/>
</dbReference>
<proteinExistence type="inferred from homology"/>
<dbReference type="GO" id="GO:0005047">
    <property type="term" value="F:signal recognition particle binding"/>
    <property type="evidence" value="ECO:0007669"/>
    <property type="project" value="InterPro"/>
</dbReference>
<dbReference type="InterPro" id="IPR007222">
    <property type="entry name" value="Sig_recog_particle_rcpt_asu_N"/>
</dbReference>
<dbReference type="InterPro" id="IPR013822">
    <property type="entry name" value="Signal_recog_particl_SRP54_hlx"/>
</dbReference>
<dbReference type="InterPro" id="IPR000403">
    <property type="entry name" value="PI3/4_kinase_cat_dom"/>
</dbReference>
<dbReference type="SMART" id="SM00962">
    <property type="entry name" value="SRP54"/>
    <property type="match status" value="1"/>
</dbReference>
<keyword evidence="9" id="KW-0723">Serine/threonine-protein kinase</keyword>
<dbReference type="InterPro" id="IPR036940">
    <property type="entry name" value="PI3/4_kinase_cat_sf"/>
</dbReference>
<evidence type="ECO:0000256" key="11">
    <source>
        <dbReference type="ARBA" id="ARBA00022741"/>
    </source>
</evidence>
<dbReference type="GO" id="GO:0006281">
    <property type="term" value="P:DNA repair"/>
    <property type="evidence" value="ECO:0007669"/>
    <property type="project" value="UniProtKB-KW"/>
</dbReference>